<dbReference type="Gene3D" id="3.55.50.30">
    <property type="match status" value="1"/>
</dbReference>
<comment type="caution">
    <text evidence="4">The sequence shown here is derived from an EMBL/GenBank/DDBJ whole genome shotgun (WGS) entry which is preliminary data.</text>
</comment>
<keyword evidence="1" id="KW-0472">Membrane</keyword>
<dbReference type="GO" id="GO:0016989">
    <property type="term" value="F:sigma factor antagonist activity"/>
    <property type="evidence" value="ECO:0007669"/>
    <property type="project" value="TreeGrafter"/>
</dbReference>
<proteinExistence type="predicted"/>
<evidence type="ECO:0000313" key="4">
    <source>
        <dbReference type="EMBL" id="MEN7547788.1"/>
    </source>
</evidence>
<accession>A0AAW9S8X9</accession>
<keyword evidence="1" id="KW-0812">Transmembrane</keyword>
<dbReference type="EMBL" id="JBDKWZ010000003">
    <property type="protein sequence ID" value="MEN7547788.1"/>
    <property type="molecule type" value="Genomic_DNA"/>
</dbReference>
<protein>
    <submittedName>
        <fullName evidence="4">FecR domain-containing protein</fullName>
    </submittedName>
</protein>
<dbReference type="PIRSF" id="PIRSF018266">
    <property type="entry name" value="FecR"/>
    <property type="match status" value="1"/>
</dbReference>
<reference evidence="4 5" key="1">
    <citation type="submission" date="2024-04" db="EMBL/GenBank/DDBJ databases">
        <title>Novel genus in family Flammeovirgaceae.</title>
        <authorList>
            <person name="Nguyen T.H."/>
            <person name="Vuong T.Q."/>
            <person name="Le H."/>
            <person name="Kim S.-G."/>
        </authorList>
    </citation>
    <scope>NUCLEOTIDE SEQUENCE [LARGE SCALE GENOMIC DNA]</scope>
    <source>
        <strain evidence="4 5">JCM 23209</strain>
    </source>
</reference>
<keyword evidence="5" id="KW-1185">Reference proteome</keyword>
<dbReference type="Proteomes" id="UP001403385">
    <property type="component" value="Unassembled WGS sequence"/>
</dbReference>
<dbReference type="InterPro" id="IPR032508">
    <property type="entry name" value="FecR_C"/>
</dbReference>
<dbReference type="InterPro" id="IPR006860">
    <property type="entry name" value="FecR"/>
</dbReference>
<evidence type="ECO:0000313" key="5">
    <source>
        <dbReference type="Proteomes" id="UP001403385"/>
    </source>
</evidence>
<dbReference type="PANTHER" id="PTHR30273">
    <property type="entry name" value="PERIPLASMIC SIGNAL SENSOR AND SIGMA FACTOR ACTIVATOR FECR-RELATED"/>
    <property type="match status" value="1"/>
</dbReference>
<dbReference type="PANTHER" id="PTHR30273:SF2">
    <property type="entry name" value="PROTEIN FECR"/>
    <property type="match status" value="1"/>
</dbReference>
<sequence>MKYKEYQLEDFLEDEYFISWVKYPTKEKDYFWETWLDKHPGKSKEVALAKEIINSATYQHTFQPTEQEFLEVLENIHRKKKSLRWGRRNVTGQPLQRLYRYAAVLVMLIIAGLGYWYMLSRLGEPPHKSVYVRKEALAGQKIELTLPDDSKVKLNSETKLRYLQSFDHSIREVYLEGEAYFDVTRDEERPFVIHTGEIQTKVLGTSFNIQAYPEESEIQVAVRTGKVQVHNKVETQHQRKTSLILHPNEMAVYHKQQASIQKTKVDIRKILAWKDNLVLFKDADFPEIKSILERWYNVQFIVPQDLKVTEEFSGSFYNTPLEEVLDALNYTSTYHYSLKDHRVILTQK</sequence>
<dbReference type="Gene3D" id="2.60.120.1440">
    <property type="match status" value="1"/>
</dbReference>
<keyword evidence="1" id="KW-1133">Transmembrane helix</keyword>
<dbReference type="AlphaFoldDB" id="A0AAW9S8X9"/>
<name>A0AAW9S8X9_9BACT</name>
<evidence type="ECO:0000256" key="1">
    <source>
        <dbReference type="SAM" id="Phobius"/>
    </source>
</evidence>
<gene>
    <name evidence="4" type="ORF">AAG747_07705</name>
</gene>
<dbReference type="InterPro" id="IPR012373">
    <property type="entry name" value="Ferrdict_sens_TM"/>
</dbReference>
<dbReference type="RefSeq" id="WP_346820571.1">
    <property type="nucleotide sequence ID" value="NZ_JBDKWZ010000003.1"/>
</dbReference>
<evidence type="ECO:0000259" key="3">
    <source>
        <dbReference type="Pfam" id="PF16344"/>
    </source>
</evidence>
<feature type="domain" description="FecR protein" evidence="2">
    <location>
        <begin position="138"/>
        <end position="228"/>
    </location>
</feature>
<evidence type="ECO:0000259" key="2">
    <source>
        <dbReference type="Pfam" id="PF04773"/>
    </source>
</evidence>
<dbReference type="FunFam" id="2.60.120.1440:FF:000001">
    <property type="entry name" value="Putative anti-sigma factor"/>
    <property type="match status" value="1"/>
</dbReference>
<organism evidence="4 5">
    <name type="scientific">Rapidithrix thailandica</name>
    <dbReference type="NCBI Taxonomy" id="413964"/>
    <lineage>
        <taxon>Bacteria</taxon>
        <taxon>Pseudomonadati</taxon>
        <taxon>Bacteroidota</taxon>
        <taxon>Cytophagia</taxon>
        <taxon>Cytophagales</taxon>
        <taxon>Flammeovirgaceae</taxon>
        <taxon>Rapidithrix</taxon>
    </lineage>
</organism>
<dbReference type="Pfam" id="PF16344">
    <property type="entry name" value="FecR_C"/>
    <property type="match status" value="1"/>
</dbReference>
<dbReference type="Pfam" id="PF04773">
    <property type="entry name" value="FecR"/>
    <property type="match status" value="1"/>
</dbReference>
<feature type="transmembrane region" description="Helical" evidence="1">
    <location>
        <begin position="98"/>
        <end position="118"/>
    </location>
</feature>
<feature type="domain" description="Protein FecR C-terminal" evidence="3">
    <location>
        <begin position="279"/>
        <end position="344"/>
    </location>
</feature>